<dbReference type="EMBL" id="FNQP01000002">
    <property type="protein sequence ID" value="SDZ82299.1"/>
    <property type="molecule type" value="Genomic_DNA"/>
</dbReference>
<accession>A0A1H3W597</accession>
<organism evidence="1 2">
    <name type="scientific">Thiothrix caldifontis</name>
    <dbReference type="NCBI Taxonomy" id="525918"/>
    <lineage>
        <taxon>Bacteria</taxon>
        <taxon>Pseudomonadati</taxon>
        <taxon>Pseudomonadota</taxon>
        <taxon>Gammaproteobacteria</taxon>
        <taxon>Thiotrichales</taxon>
        <taxon>Thiotrichaceae</taxon>
        <taxon>Thiothrix</taxon>
    </lineage>
</organism>
<sequence>MCNITKVKSMMNPWDVNPDLQQERLIQLASMLAKVRADVVDLHNPELGDTKKSLGLRVYECSRSQSIVQAGQSDFEWLGILTEDGRFTLRIGSTPVRFWKGEPEKLPSGKLLRSPEALKQIELFHSENSSDELIWFCILDTNSKKLVERAYFVGYTETGEISINWQIPIRSHIILMADMNHTLSESIELDSAVNRLKAKISKSDAVKNE</sequence>
<reference evidence="1 2" key="1">
    <citation type="submission" date="2016-10" db="EMBL/GenBank/DDBJ databases">
        <authorList>
            <person name="de Groot N.N."/>
        </authorList>
    </citation>
    <scope>NUCLEOTIDE SEQUENCE [LARGE SCALE GENOMIC DNA]</scope>
    <source>
        <strain evidence="1 2">DSM 21228</strain>
    </source>
</reference>
<dbReference type="AlphaFoldDB" id="A0A1H3W597"/>
<name>A0A1H3W597_9GAMM</name>
<gene>
    <name evidence="1" type="ORF">SAMN05660964_00305</name>
</gene>
<dbReference type="Proteomes" id="UP000199397">
    <property type="component" value="Unassembled WGS sequence"/>
</dbReference>
<evidence type="ECO:0000313" key="1">
    <source>
        <dbReference type="EMBL" id="SDZ82299.1"/>
    </source>
</evidence>
<proteinExistence type="predicted"/>
<evidence type="ECO:0000313" key="2">
    <source>
        <dbReference type="Proteomes" id="UP000199397"/>
    </source>
</evidence>
<dbReference type="STRING" id="525918.SAMN05660964_00305"/>
<keyword evidence="2" id="KW-1185">Reference proteome</keyword>
<protein>
    <submittedName>
        <fullName evidence="1">Uncharacterized protein</fullName>
    </submittedName>
</protein>